<dbReference type="AlphaFoldDB" id="A0A397VMB2"/>
<dbReference type="Proteomes" id="UP000266673">
    <property type="component" value="Unassembled WGS sequence"/>
</dbReference>
<dbReference type="PANTHER" id="PTHR24362:SF309">
    <property type="entry name" value="PROTEIN KINASE DOMAIN-CONTAINING PROTEIN"/>
    <property type="match status" value="1"/>
</dbReference>
<dbReference type="EMBL" id="QKWP01000278">
    <property type="protein sequence ID" value="RIB23112.1"/>
    <property type="molecule type" value="Genomic_DNA"/>
</dbReference>
<evidence type="ECO:0000313" key="2">
    <source>
        <dbReference type="EMBL" id="RIB23112.1"/>
    </source>
</evidence>
<dbReference type="STRING" id="44941.A0A397VMB2"/>
<name>A0A397VMB2_9GLOM</name>
<evidence type="ECO:0000313" key="3">
    <source>
        <dbReference type="Proteomes" id="UP000266673"/>
    </source>
</evidence>
<keyword evidence="2" id="KW-0418">Kinase</keyword>
<sequence length="108" mass="12509">MFSSYIIDFGLCKLVLQNSSSKALLGVLLYIAPEVLYAMKRNIFKSDIYSFRIIMPEVFTEYPPYHNILHNKDLATHICLGYKSKIRCKVLQLFLDLMNKCLNADPQN</sequence>
<dbReference type="GO" id="GO:0004672">
    <property type="term" value="F:protein kinase activity"/>
    <property type="evidence" value="ECO:0007669"/>
    <property type="project" value="InterPro"/>
</dbReference>
<dbReference type="PROSITE" id="PS50011">
    <property type="entry name" value="PROTEIN_KINASE_DOM"/>
    <property type="match status" value="1"/>
</dbReference>
<organism evidence="2 3">
    <name type="scientific">Gigaspora rosea</name>
    <dbReference type="NCBI Taxonomy" id="44941"/>
    <lineage>
        <taxon>Eukaryota</taxon>
        <taxon>Fungi</taxon>
        <taxon>Fungi incertae sedis</taxon>
        <taxon>Mucoromycota</taxon>
        <taxon>Glomeromycotina</taxon>
        <taxon>Glomeromycetes</taxon>
        <taxon>Diversisporales</taxon>
        <taxon>Gigasporaceae</taxon>
        <taxon>Gigaspora</taxon>
    </lineage>
</organism>
<feature type="domain" description="Protein kinase" evidence="1">
    <location>
        <begin position="1"/>
        <end position="108"/>
    </location>
</feature>
<evidence type="ECO:0000259" key="1">
    <source>
        <dbReference type="PROSITE" id="PS50011"/>
    </source>
</evidence>
<gene>
    <name evidence="2" type="ORF">C2G38_2172229</name>
</gene>
<accession>A0A397VMB2</accession>
<dbReference type="InterPro" id="IPR000719">
    <property type="entry name" value="Prot_kinase_dom"/>
</dbReference>
<dbReference type="InterPro" id="IPR011009">
    <property type="entry name" value="Kinase-like_dom_sf"/>
</dbReference>
<protein>
    <submittedName>
        <fullName evidence="2">Kinase-like domain-containing protein</fullName>
    </submittedName>
</protein>
<keyword evidence="2" id="KW-0808">Transferase</keyword>
<keyword evidence="3" id="KW-1185">Reference proteome</keyword>
<dbReference type="GO" id="GO:0005524">
    <property type="term" value="F:ATP binding"/>
    <property type="evidence" value="ECO:0007669"/>
    <property type="project" value="InterPro"/>
</dbReference>
<reference evidence="2 3" key="1">
    <citation type="submission" date="2018-06" db="EMBL/GenBank/DDBJ databases">
        <title>Comparative genomics reveals the genomic features of Rhizophagus irregularis, R. cerebriforme, R. diaphanum and Gigaspora rosea, and their symbiotic lifestyle signature.</title>
        <authorList>
            <person name="Morin E."/>
            <person name="San Clemente H."/>
            <person name="Chen E.C.H."/>
            <person name="De La Providencia I."/>
            <person name="Hainaut M."/>
            <person name="Kuo A."/>
            <person name="Kohler A."/>
            <person name="Murat C."/>
            <person name="Tang N."/>
            <person name="Roy S."/>
            <person name="Loubradou J."/>
            <person name="Henrissat B."/>
            <person name="Grigoriev I.V."/>
            <person name="Corradi N."/>
            <person name="Roux C."/>
            <person name="Martin F.M."/>
        </authorList>
    </citation>
    <scope>NUCLEOTIDE SEQUENCE [LARGE SCALE GENOMIC DNA]</scope>
    <source>
        <strain evidence="2 3">DAOM 194757</strain>
    </source>
</reference>
<comment type="caution">
    <text evidence="2">The sequence shown here is derived from an EMBL/GenBank/DDBJ whole genome shotgun (WGS) entry which is preliminary data.</text>
</comment>
<dbReference type="SUPFAM" id="SSF56112">
    <property type="entry name" value="Protein kinase-like (PK-like)"/>
    <property type="match status" value="1"/>
</dbReference>
<dbReference type="Pfam" id="PF00069">
    <property type="entry name" value="Pkinase"/>
    <property type="match status" value="1"/>
</dbReference>
<proteinExistence type="predicted"/>
<dbReference type="PANTHER" id="PTHR24362">
    <property type="entry name" value="SERINE/THREONINE-PROTEIN KINASE NEK"/>
    <property type="match status" value="1"/>
</dbReference>
<dbReference type="Gene3D" id="1.10.510.10">
    <property type="entry name" value="Transferase(Phosphotransferase) domain 1"/>
    <property type="match status" value="1"/>
</dbReference>